<keyword evidence="1" id="KW-1133">Transmembrane helix</keyword>
<keyword evidence="3" id="KW-1185">Reference proteome</keyword>
<accession>A0A077AXP1</accession>
<dbReference type="AlphaFoldDB" id="A0A077AXP1"/>
<dbReference type="HOGENOM" id="CLU_1048411_0_0_5"/>
<dbReference type="EMBL" id="CP008941">
    <property type="protein sequence ID" value="AIK96398.1"/>
    <property type="molecule type" value="Genomic_DNA"/>
</dbReference>
<keyword evidence="1" id="KW-0472">Membrane</keyword>
<organism evidence="2 3">
    <name type="scientific">Candidatus Odyssella acanthamoebae</name>
    <dbReference type="NCBI Taxonomy" id="91604"/>
    <lineage>
        <taxon>Bacteria</taxon>
        <taxon>Pseudomonadati</taxon>
        <taxon>Pseudomonadota</taxon>
        <taxon>Alphaproteobacteria</taxon>
        <taxon>Holosporales</taxon>
        <taxon>Candidatus Paracaedibacteraceae</taxon>
        <taxon>Candidatus Odyssella</taxon>
    </lineage>
</organism>
<sequence length="265" mass="28481">MQKVESRISRLVFLFIGFLMVQQLFAAGPVCFNYEMHEHQNLMPVGLNRALANYPHGTIVARNGIIPALGIGGAHSVGISLMNALGPLPMAWQHAVPILGGALTLQEACQMAIDRESLGIRVEFQEPLALAFTAAGGIPFAAGILGIPVGNLIAYLHRALGGGGYLTPIATGIYRLRHNFPPPNYLLLAGMIPAIADTVMIHFHDVRRISKNIKELSYNSILNPAIPGMPPYISLKDMIDAQYAVLGLPIPDSGTTISADMLQLD</sequence>
<reference evidence="2 3" key="1">
    <citation type="submission" date="2014-07" db="EMBL/GenBank/DDBJ databases">
        <title>Comparative genomic insights into amoeba endosymbionts belonging to the families of Holosporaceae and Candidatus Midichloriaceae within Rickettsiales.</title>
        <authorList>
            <person name="Wang Z."/>
            <person name="Wu M."/>
        </authorList>
    </citation>
    <scope>NUCLEOTIDE SEQUENCE [LARGE SCALE GENOMIC DNA]</scope>
    <source>
        <strain evidence="2">PRA3</strain>
    </source>
</reference>
<dbReference type="Proteomes" id="UP000028926">
    <property type="component" value="Chromosome"/>
</dbReference>
<evidence type="ECO:0000313" key="3">
    <source>
        <dbReference type="Proteomes" id="UP000028926"/>
    </source>
</evidence>
<dbReference type="STRING" id="91604.ID47_06090"/>
<dbReference type="KEGG" id="paca:ID47_06090"/>
<proteinExistence type="predicted"/>
<evidence type="ECO:0000313" key="2">
    <source>
        <dbReference type="EMBL" id="AIK96398.1"/>
    </source>
</evidence>
<gene>
    <name evidence="2" type="ORF">ID47_06090</name>
</gene>
<keyword evidence="1" id="KW-0812">Transmembrane</keyword>
<evidence type="ECO:0000256" key="1">
    <source>
        <dbReference type="SAM" id="Phobius"/>
    </source>
</evidence>
<protein>
    <submittedName>
        <fullName evidence="2">Uncharacterized protein</fullName>
    </submittedName>
</protein>
<feature type="transmembrane region" description="Helical" evidence="1">
    <location>
        <begin position="185"/>
        <end position="204"/>
    </location>
</feature>
<name>A0A077AXP1_9PROT</name>